<feature type="region of interest" description="Disordered" evidence="4">
    <location>
        <begin position="1063"/>
        <end position="1130"/>
    </location>
</feature>
<feature type="region of interest" description="Disordered" evidence="4">
    <location>
        <begin position="212"/>
        <end position="288"/>
    </location>
</feature>
<dbReference type="Proteomes" id="UP000237684">
    <property type="component" value="Unassembled WGS sequence"/>
</dbReference>
<dbReference type="Pfam" id="PF14559">
    <property type="entry name" value="TPR_19"/>
    <property type="match status" value="5"/>
</dbReference>
<evidence type="ECO:0000313" key="6">
    <source>
        <dbReference type="Proteomes" id="UP000237684"/>
    </source>
</evidence>
<dbReference type="SUPFAM" id="SSF48452">
    <property type="entry name" value="TPR-like"/>
    <property type="match status" value="6"/>
</dbReference>
<comment type="caution">
    <text evidence="5">The sequence shown here is derived from an EMBL/GenBank/DDBJ whole genome shotgun (WGS) entry which is preliminary data.</text>
</comment>
<feature type="repeat" description="TPR" evidence="3">
    <location>
        <begin position="1137"/>
        <end position="1170"/>
    </location>
</feature>
<evidence type="ECO:0000256" key="3">
    <source>
        <dbReference type="PROSITE-ProRule" id="PRU00339"/>
    </source>
</evidence>
<dbReference type="PANTHER" id="PTHR44943">
    <property type="entry name" value="CELLULOSE SYNTHASE OPERON PROTEIN C"/>
    <property type="match status" value="1"/>
</dbReference>
<feature type="compositionally biased region" description="Low complexity" evidence="4">
    <location>
        <begin position="1116"/>
        <end position="1129"/>
    </location>
</feature>
<feature type="repeat" description="TPR" evidence="3">
    <location>
        <begin position="494"/>
        <end position="527"/>
    </location>
</feature>
<dbReference type="SMART" id="SM00028">
    <property type="entry name" value="TPR"/>
    <property type="match status" value="28"/>
</dbReference>
<accession>A0A2S8ST24</accession>
<keyword evidence="1" id="KW-0677">Repeat</keyword>
<protein>
    <submittedName>
        <fullName evidence="5">Tetratricopeptide repeat-containing protein</fullName>
    </submittedName>
</protein>
<name>A0A2S8ST24_9BACT</name>
<feature type="repeat" description="TPR" evidence="3">
    <location>
        <begin position="325"/>
        <end position="358"/>
    </location>
</feature>
<evidence type="ECO:0000313" key="5">
    <source>
        <dbReference type="EMBL" id="PQV63936.1"/>
    </source>
</evidence>
<feature type="repeat" description="TPR" evidence="3">
    <location>
        <begin position="528"/>
        <end position="561"/>
    </location>
</feature>
<dbReference type="PANTHER" id="PTHR44943:SF8">
    <property type="entry name" value="TPR REPEAT-CONTAINING PROTEIN MJ0263"/>
    <property type="match status" value="1"/>
</dbReference>
<dbReference type="EMBL" id="NIGF01000008">
    <property type="protein sequence ID" value="PQV63936.1"/>
    <property type="molecule type" value="Genomic_DNA"/>
</dbReference>
<feature type="repeat" description="TPR" evidence="3">
    <location>
        <begin position="872"/>
        <end position="905"/>
    </location>
</feature>
<dbReference type="InterPro" id="IPR051685">
    <property type="entry name" value="Ycf3/AcsC/BcsC/TPR_MFPF"/>
</dbReference>
<sequence>MTASLHFSIFEVTTIPSQFRFSASFFRPSHSALSPWLRRGLLLSGSAGIALSGLNPARAAGAAPSAKRSPRQFLAPASVSVAPSGARIAIERARQLEEQGIPALAAVQFRSALDQAPQSLEAARELARFYGRQQRFEEAAEAWRHVIVLKRGAGDSEASIQLARAQSQLLTESDALPSSAGQRRVAADIRSANPSPFTNGRASQTEIAALTSTRSMAETSPRLAQNDDSAPLPPESAPLSDVPAPSVEAAPLPSASAPPVFDAAPPRPAVTSSKKSVRQAPATASARVPVPASRPVSVATPIAAIKFVNPAKVTPQVSRVTAAKAWPFVNRAAKELSAGRTQSALKLYQQAYKIDPTNAYAAPGVGTSYIALGRFSDAAATYRKYLAIKPGDAKALRGLADALTYGQKYREALGVNNAILSRAPRDFAASYQNGQIATYLRSYAQSDRFFNTALSLQPNNPEVRTAWAESLSYRRDPRAVANFQKALLLRPNSVRALTGLGNYYSYTGRFDLAIPRLRAALQAKPGDATLQTSLGNALTYNGEQSAAIPLYRAALQKQPNNRAARLGLGRALVYAGQSEAGAVQLQRVLRDEPGNTSALEALALAQADTSPSVAIESYQTLLSRQSDAPSRAKTLASIGDLRARSNEFPLAQEAYAQASRLAPADAKINLGYAQILASQEQFEAARPVVERVLSRQPGNAQALSLQVQIENKIGNVERAKELAAKLENIAPANVDEALSLAEALRATGNAASAKRVLERAVATAGDPASALRLADATRDAGDYAGASTLYNRILSSNPRNVAARLSYAETLIYQKDLAGAQVQVQQVKALDPANVQAKVLAATISLRADTPTSRDAAATQANEILAANPNNADARVIVGEVLTSRQKFSDAVAQFRGAVEAEPNNLEARLGLARNLNYSRDIEGSISQYRELLRRVPTETLPRLELAQIYLDRNRFSDAEALYNEVLALRGGLSANATARWKVETRAYAKLNPLAKINSPLRFSTKNQGKSRRVVVDAPARIVKTAAAPAKSRRSVYLAQNAVPGMGTIAPAAASGALPLPGATDGSDAASGAASTGNAPIDSDNTVTDNTAAPVMESPALAVPQTPDSGDLGTLTAPASPTAPTVGAADPNLTDQLVALRGLGEIRRRQERFGESLEFFNQALALDSTDSAARVGVAQALRGQTKYVEALQETDRVLATDTSNLPARVLRAQLLGDTGKPEQAQQDLDSLVSSLPENAPIDTYLTLTQAFNTLKNYPASLQLLDEAARVYPSEPAVPRLKAETLTFARRVPEAVAIYDQLISADPQDADAVLGKARVYNYDNQLGLSEPIYRQVLQIQPNNYQATTELADVLGRRANYAESIALYQSAIATNPADLATRVELARVQRYSGATGDAEATLNGVIENDPRYVSALVERGVLRGSQGSYAPGIADLNAARQIAPSDLSAQLGLAEVQSYAGNTAESIAGFRAVLARDPQNLRARTQLGLALSFANQTPEALKELDAAIVQNPGDVDARLAKADVLGRATRTAESVALYNQVLASDPQNIRARTGLADAYLYGRQYPSAVRVYDALIAANPTVSSYQIQRARALGYDGRAKEAVTALRAIVQREPDNLPARLALSEAGTNSGDQTLIRDAIADYRQILRTDSSNVPAQIGLSRALSYRGSYGEAKSTLNTVLASNPGNTEARLALADTQRFSGNSFGAQGNYNQVLGVQPNNASARTGLRAVRRETAPLVTLGGAYYNDSNGVRLRSVNVGGTYPTRAGTIGVIAERGRFSQGATERNRNALSLLLARNFGPVQARLILTRLKYDGAPNRTLYDLLLNNVRGPRERYYLGVARRDIFESDAAVAQGITATLYRAGFTYPLGAKFDIEGQLTRYRYSDSNNRTSIQPSIYYRFRPTNPSLRIGLGYFYDNTSELRNGPPFLYYTPQGFKATSILADYVVDQGDTRYGLFGAYPLTGATGNDGINRPAKTLFGFVNRDLNDALELFAQGGTVRAPAYHSNQVSGGVNFRY</sequence>
<dbReference type="PROSITE" id="PS50005">
    <property type="entry name" value="TPR"/>
    <property type="match status" value="7"/>
</dbReference>
<evidence type="ECO:0000256" key="1">
    <source>
        <dbReference type="ARBA" id="ARBA00022737"/>
    </source>
</evidence>
<keyword evidence="2 3" id="KW-0802">TPR repeat</keyword>
<feature type="compositionally biased region" description="Low complexity" evidence="4">
    <location>
        <begin position="1063"/>
        <end position="1077"/>
    </location>
</feature>
<dbReference type="InterPro" id="IPR011990">
    <property type="entry name" value="TPR-like_helical_dom_sf"/>
</dbReference>
<dbReference type="InParanoid" id="A0A2S8ST24"/>
<feature type="compositionally biased region" description="Low complexity" evidence="4">
    <location>
        <begin position="237"/>
        <end position="260"/>
    </location>
</feature>
<feature type="repeat" description="TPR" evidence="3">
    <location>
        <begin position="359"/>
        <end position="392"/>
    </location>
</feature>
<gene>
    <name evidence="5" type="ORF">B1R32_108147</name>
</gene>
<feature type="repeat" description="TPR" evidence="3">
    <location>
        <begin position="632"/>
        <end position="665"/>
    </location>
</feature>
<dbReference type="Gene3D" id="1.25.40.10">
    <property type="entry name" value="Tetratricopeptide repeat domain"/>
    <property type="match status" value="7"/>
</dbReference>
<dbReference type="Pfam" id="PF13432">
    <property type="entry name" value="TPR_16"/>
    <property type="match status" value="5"/>
</dbReference>
<proteinExistence type="predicted"/>
<reference evidence="5 6" key="1">
    <citation type="journal article" date="2018" name="Syst. Appl. Microbiol.">
        <title>Abditibacterium utsteinense sp. nov., the first cultivated member of candidate phylum FBP, isolated from ice-free Antarctic soil samples.</title>
        <authorList>
            <person name="Tahon G."/>
            <person name="Tytgat B."/>
            <person name="Lebbe L."/>
            <person name="Carlier A."/>
            <person name="Willems A."/>
        </authorList>
    </citation>
    <scope>NUCLEOTIDE SEQUENCE [LARGE SCALE GENOMIC DNA]</scope>
    <source>
        <strain evidence="5 6">LMG 29911</strain>
    </source>
</reference>
<organism evidence="5 6">
    <name type="scientific">Abditibacterium utsteinense</name>
    <dbReference type="NCBI Taxonomy" id="1960156"/>
    <lineage>
        <taxon>Bacteria</taxon>
        <taxon>Pseudomonadati</taxon>
        <taxon>Abditibacteriota</taxon>
        <taxon>Abditibacteriia</taxon>
        <taxon>Abditibacteriales</taxon>
        <taxon>Abditibacteriaceae</taxon>
        <taxon>Abditibacterium</taxon>
    </lineage>
</organism>
<evidence type="ECO:0000256" key="4">
    <source>
        <dbReference type="SAM" id="MobiDB-lite"/>
    </source>
</evidence>
<keyword evidence="6" id="KW-1185">Reference proteome</keyword>
<evidence type="ECO:0000256" key="2">
    <source>
        <dbReference type="ARBA" id="ARBA00022803"/>
    </source>
</evidence>
<dbReference type="InterPro" id="IPR019734">
    <property type="entry name" value="TPR_rpt"/>
</dbReference>